<dbReference type="AlphaFoldDB" id="A0AAW0L7Z0"/>
<sequence>MVVPSLLDCVHRQLEYGEVVVVGLNLNFCSIIKYIHDNSAADLSNFVSDLCVTNLENISEG</sequence>
<accession>A0AAW0L7Z0</accession>
<protein>
    <submittedName>
        <fullName evidence="1">Uncharacterized protein</fullName>
    </submittedName>
</protein>
<comment type="caution">
    <text evidence="1">The sequence shown here is derived from an EMBL/GenBank/DDBJ whole genome shotgun (WGS) entry which is preliminary data.</text>
</comment>
<reference evidence="1 2" key="1">
    <citation type="journal article" date="2018" name="Sci. Data">
        <title>The draft genome sequence of cork oak.</title>
        <authorList>
            <person name="Ramos A.M."/>
            <person name="Usie A."/>
            <person name="Barbosa P."/>
            <person name="Barros P.M."/>
            <person name="Capote T."/>
            <person name="Chaves I."/>
            <person name="Simoes F."/>
            <person name="Abreu I."/>
            <person name="Carrasquinho I."/>
            <person name="Faro C."/>
            <person name="Guimaraes J.B."/>
            <person name="Mendonca D."/>
            <person name="Nobrega F."/>
            <person name="Rodrigues L."/>
            <person name="Saibo N.J.M."/>
            <person name="Varela M.C."/>
            <person name="Egas C."/>
            <person name="Matos J."/>
            <person name="Miguel C.M."/>
            <person name="Oliveira M.M."/>
            <person name="Ricardo C.P."/>
            <person name="Goncalves S."/>
        </authorList>
    </citation>
    <scope>NUCLEOTIDE SEQUENCE [LARGE SCALE GENOMIC DNA]</scope>
    <source>
        <strain evidence="2">cv. HL8</strain>
    </source>
</reference>
<dbReference type="Proteomes" id="UP000237347">
    <property type="component" value="Unassembled WGS sequence"/>
</dbReference>
<evidence type="ECO:0000313" key="2">
    <source>
        <dbReference type="Proteomes" id="UP000237347"/>
    </source>
</evidence>
<organism evidence="1 2">
    <name type="scientific">Quercus suber</name>
    <name type="common">Cork oak</name>
    <dbReference type="NCBI Taxonomy" id="58331"/>
    <lineage>
        <taxon>Eukaryota</taxon>
        <taxon>Viridiplantae</taxon>
        <taxon>Streptophyta</taxon>
        <taxon>Embryophyta</taxon>
        <taxon>Tracheophyta</taxon>
        <taxon>Spermatophyta</taxon>
        <taxon>Magnoliopsida</taxon>
        <taxon>eudicotyledons</taxon>
        <taxon>Gunneridae</taxon>
        <taxon>Pentapetalae</taxon>
        <taxon>rosids</taxon>
        <taxon>fabids</taxon>
        <taxon>Fagales</taxon>
        <taxon>Fagaceae</taxon>
        <taxon>Quercus</taxon>
    </lineage>
</organism>
<keyword evidence="2" id="KW-1185">Reference proteome</keyword>
<dbReference type="EMBL" id="PKMF04000147">
    <property type="protein sequence ID" value="KAK7847028.1"/>
    <property type="molecule type" value="Genomic_DNA"/>
</dbReference>
<proteinExistence type="predicted"/>
<gene>
    <name evidence="1" type="ORF">CFP56_007191</name>
</gene>
<evidence type="ECO:0000313" key="1">
    <source>
        <dbReference type="EMBL" id="KAK7847028.1"/>
    </source>
</evidence>
<name>A0AAW0L7Z0_QUESU</name>